<dbReference type="EMBL" id="HACG01030079">
    <property type="protein sequence ID" value="CEK76944.1"/>
    <property type="molecule type" value="Transcribed_RNA"/>
</dbReference>
<feature type="region of interest" description="Disordered" evidence="1">
    <location>
        <begin position="56"/>
        <end position="84"/>
    </location>
</feature>
<gene>
    <name evidence="2" type="primary">ORF102265</name>
</gene>
<feature type="compositionally biased region" description="Basic and acidic residues" evidence="1">
    <location>
        <begin position="61"/>
        <end position="74"/>
    </location>
</feature>
<organism evidence="2">
    <name type="scientific">Arion vulgaris</name>
    <dbReference type="NCBI Taxonomy" id="1028688"/>
    <lineage>
        <taxon>Eukaryota</taxon>
        <taxon>Metazoa</taxon>
        <taxon>Spiralia</taxon>
        <taxon>Lophotrochozoa</taxon>
        <taxon>Mollusca</taxon>
        <taxon>Gastropoda</taxon>
        <taxon>Heterobranchia</taxon>
        <taxon>Euthyneura</taxon>
        <taxon>Panpulmonata</taxon>
        <taxon>Eupulmonata</taxon>
        <taxon>Stylommatophora</taxon>
        <taxon>Helicina</taxon>
        <taxon>Arionoidea</taxon>
        <taxon>Arionidae</taxon>
        <taxon>Arion</taxon>
    </lineage>
</organism>
<protein>
    <submittedName>
        <fullName evidence="2">Uncharacterized protein</fullName>
    </submittedName>
</protein>
<feature type="non-terminal residue" evidence="2">
    <location>
        <position position="1"/>
    </location>
</feature>
<sequence length="84" mass="9720">TATAYKLSAFLNKAERFMKFQRELEEISQLISLLPFDDNTTEAINSTVTMATIFNNTLSPDSDHEHSSSDDERRKKSGWMKMWD</sequence>
<dbReference type="AlphaFoldDB" id="A0A0B7A7M3"/>
<accession>A0A0B7A7M3</accession>
<proteinExistence type="predicted"/>
<evidence type="ECO:0000313" key="2">
    <source>
        <dbReference type="EMBL" id="CEK76944.1"/>
    </source>
</evidence>
<feature type="non-terminal residue" evidence="2">
    <location>
        <position position="84"/>
    </location>
</feature>
<reference evidence="2" key="1">
    <citation type="submission" date="2014-12" db="EMBL/GenBank/DDBJ databases">
        <title>Insight into the proteome of Arion vulgaris.</title>
        <authorList>
            <person name="Aradska J."/>
            <person name="Bulat T."/>
            <person name="Smidak R."/>
            <person name="Sarate P."/>
            <person name="Gangsoo J."/>
            <person name="Sialana F."/>
            <person name="Bilban M."/>
            <person name="Lubec G."/>
        </authorList>
    </citation>
    <scope>NUCLEOTIDE SEQUENCE</scope>
    <source>
        <tissue evidence="2">Skin</tissue>
    </source>
</reference>
<name>A0A0B7A7M3_9EUPU</name>
<evidence type="ECO:0000256" key="1">
    <source>
        <dbReference type="SAM" id="MobiDB-lite"/>
    </source>
</evidence>